<accession>A0ACC0LG82</accession>
<proteinExistence type="predicted"/>
<evidence type="ECO:0000313" key="1">
    <source>
        <dbReference type="EMBL" id="KAI8527630.1"/>
    </source>
</evidence>
<sequence>MGKRGKFFSWHLNDELKKKLPPVADQGDCGSCGIIAVTNCSSAFYAITENLDHPSNISYKHALTNLL</sequence>
<comment type="caution">
    <text evidence="1">The sequence shown here is derived from an EMBL/GenBank/DDBJ whole genome shotgun (WGS) entry which is preliminary data.</text>
</comment>
<dbReference type="Proteomes" id="UP001062846">
    <property type="component" value="Chromosome 12"/>
</dbReference>
<reference evidence="1" key="1">
    <citation type="submission" date="2022-02" db="EMBL/GenBank/DDBJ databases">
        <title>Plant Genome Project.</title>
        <authorList>
            <person name="Zhang R.-G."/>
        </authorList>
    </citation>
    <scope>NUCLEOTIDE SEQUENCE</scope>
    <source>
        <strain evidence="1">AT1</strain>
    </source>
</reference>
<protein>
    <submittedName>
        <fullName evidence="1">Uncharacterized protein</fullName>
    </submittedName>
</protein>
<evidence type="ECO:0000313" key="2">
    <source>
        <dbReference type="Proteomes" id="UP001062846"/>
    </source>
</evidence>
<gene>
    <name evidence="1" type="ORF">RHMOL_Rhmol12G0090500</name>
</gene>
<keyword evidence="2" id="KW-1185">Reference proteome</keyword>
<dbReference type="EMBL" id="CM046399">
    <property type="protein sequence ID" value="KAI8527630.1"/>
    <property type="molecule type" value="Genomic_DNA"/>
</dbReference>
<organism evidence="1 2">
    <name type="scientific">Rhododendron molle</name>
    <name type="common">Chinese azalea</name>
    <name type="synonym">Azalea mollis</name>
    <dbReference type="NCBI Taxonomy" id="49168"/>
    <lineage>
        <taxon>Eukaryota</taxon>
        <taxon>Viridiplantae</taxon>
        <taxon>Streptophyta</taxon>
        <taxon>Embryophyta</taxon>
        <taxon>Tracheophyta</taxon>
        <taxon>Spermatophyta</taxon>
        <taxon>Magnoliopsida</taxon>
        <taxon>eudicotyledons</taxon>
        <taxon>Gunneridae</taxon>
        <taxon>Pentapetalae</taxon>
        <taxon>asterids</taxon>
        <taxon>Ericales</taxon>
        <taxon>Ericaceae</taxon>
        <taxon>Ericoideae</taxon>
        <taxon>Rhodoreae</taxon>
        <taxon>Rhododendron</taxon>
    </lineage>
</organism>
<name>A0ACC0LG82_RHOML</name>